<dbReference type="AlphaFoldDB" id="A0A1L5F4Q8"/>
<dbReference type="EMBL" id="CP018335">
    <property type="protein sequence ID" value="APM37957.1"/>
    <property type="molecule type" value="Genomic_DNA"/>
</dbReference>
<evidence type="ECO:0000313" key="3">
    <source>
        <dbReference type="EMBL" id="APM37957.1"/>
    </source>
</evidence>
<organism evidence="3 4">
    <name type="scientific">Clostridium kluyveri</name>
    <dbReference type="NCBI Taxonomy" id="1534"/>
    <lineage>
        <taxon>Bacteria</taxon>
        <taxon>Bacillati</taxon>
        <taxon>Bacillota</taxon>
        <taxon>Clostridia</taxon>
        <taxon>Eubacteriales</taxon>
        <taxon>Clostridiaceae</taxon>
        <taxon>Clostridium</taxon>
    </lineage>
</organism>
<keyword evidence="1" id="KW-0812">Transmembrane</keyword>
<evidence type="ECO:0000259" key="2">
    <source>
        <dbReference type="Pfam" id="PF19124"/>
    </source>
</evidence>
<sequence length="68" mass="7857">MNPDDDPKYWKLGVFYYNPDNSSEFVDKRRGIGGTINFGSKLGRRIFALLFVPIVIVILLFIIIAFFK</sequence>
<reference evidence="3 4" key="1">
    <citation type="submission" date="2016-12" db="EMBL/GenBank/DDBJ databases">
        <title>Complete genome sequence of Clostridium kluyveri JZZ isolated from the pit mud of a Chinese flavor liquor-making factory.</title>
        <authorList>
            <person name="Wang Y."/>
        </authorList>
    </citation>
    <scope>NUCLEOTIDE SEQUENCE [LARGE SCALE GENOMIC DNA]</scope>
    <source>
        <strain evidence="3 4">JZZ</strain>
    </source>
</reference>
<feature type="domain" description="DUF5808" evidence="2">
    <location>
        <begin position="19"/>
        <end position="44"/>
    </location>
</feature>
<dbReference type="RefSeq" id="WP_073537653.1">
    <property type="nucleotide sequence ID" value="NZ_CP018335.1"/>
</dbReference>
<feature type="transmembrane region" description="Helical" evidence="1">
    <location>
        <begin position="46"/>
        <end position="67"/>
    </location>
</feature>
<dbReference type="Proteomes" id="UP000184604">
    <property type="component" value="Chromosome"/>
</dbReference>
<proteinExistence type="predicted"/>
<evidence type="ECO:0000313" key="4">
    <source>
        <dbReference type="Proteomes" id="UP000184604"/>
    </source>
</evidence>
<keyword evidence="1" id="KW-0472">Membrane</keyword>
<keyword evidence="1" id="KW-1133">Transmembrane helix</keyword>
<dbReference type="OrthoDB" id="9808690at2"/>
<evidence type="ECO:0000256" key="1">
    <source>
        <dbReference type="SAM" id="Phobius"/>
    </source>
</evidence>
<name>A0A1L5F4Q8_CLOKL</name>
<gene>
    <name evidence="3" type="ORF">BS101_04010</name>
</gene>
<protein>
    <recommendedName>
        <fullName evidence="2">DUF5808 domain-containing protein</fullName>
    </recommendedName>
</protein>
<accession>A0A1L5F4Q8</accession>
<dbReference type="Pfam" id="PF19124">
    <property type="entry name" value="DUF5808"/>
    <property type="match status" value="1"/>
</dbReference>
<dbReference type="InterPro" id="IPR043831">
    <property type="entry name" value="DUF5808"/>
</dbReference>